<dbReference type="GO" id="GO:0000049">
    <property type="term" value="F:tRNA binding"/>
    <property type="evidence" value="ECO:0007669"/>
    <property type="project" value="TreeGrafter"/>
</dbReference>
<dbReference type="Gene3D" id="3.40.50.300">
    <property type="entry name" value="P-loop containing nucleotide triphosphate hydrolases"/>
    <property type="match status" value="1"/>
</dbReference>
<evidence type="ECO:0000256" key="4">
    <source>
        <dbReference type="ARBA" id="ARBA00022840"/>
    </source>
</evidence>
<dbReference type="GO" id="GO:0008033">
    <property type="term" value="P:tRNA processing"/>
    <property type="evidence" value="ECO:0007669"/>
    <property type="project" value="UniProtKB-KW"/>
</dbReference>
<dbReference type="InterPro" id="IPR007807">
    <property type="entry name" value="TcmA/NAT10_helicase"/>
</dbReference>
<protein>
    <recommendedName>
        <fullName evidence="6">N-acetyltransferase domain-containing protein</fullName>
    </recommendedName>
</protein>
<dbReference type="InterPro" id="IPR032672">
    <property type="entry name" value="TmcA/NAT10/Kre33"/>
</dbReference>
<dbReference type="InterPro" id="IPR016181">
    <property type="entry name" value="Acyl_CoA_acyltransferase"/>
</dbReference>
<dbReference type="Gene3D" id="3.40.50.11040">
    <property type="match status" value="1"/>
</dbReference>
<dbReference type="Proteomes" id="UP000288405">
    <property type="component" value="Unassembled WGS sequence"/>
</dbReference>
<name>A0A432WAL6_9GAMM</name>
<keyword evidence="1" id="KW-0808">Transferase</keyword>
<dbReference type="GO" id="GO:1904812">
    <property type="term" value="P:rRNA acetylation involved in maturation of SSU-rRNA"/>
    <property type="evidence" value="ECO:0007669"/>
    <property type="project" value="TreeGrafter"/>
</dbReference>
<dbReference type="AlphaFoldDB" id="A0A432WAL6"/>
<dbReference type="InterPro" id="IPR013562">
    <property type="entry name" value="TmcA/NAT10_N"/>
</dbReference>
<evidence type="ECO:0000256" key="5">
    <source>
        <dbReference type="ARBA" id="ARBA00023315"/>
    </source>
</evidence>
<evidence type="ECO:0000259" key="6">
    <source>
        <dbReference type="PROSITE" id="PS51186"/>
    </source>
</evidence>
<evidence type="ECO:0000256" key="2">
    <source>
        <dbReference type="ARBA" id="ARBA00022694"/>
    </source>
</evidence>
<gene>
    <name evidence="7" type="ORF">CWE11_11620</name>
</gene>
<dbReference type="PANTHER" id="PTHR10925:SF5">
    <property type="entry name" value="RNA CYTIDINE ACETYLTRANSFERASE"/>
    <property type="match status" value="1"/>
</dbReference>
<comment type="caution">
    <text evidence="7">The sequence shown here is derived from an EMBL/GenBank/DDBJ whole genome shotgun (WGS) entry which is preliminary data.</text>
</comment>
<keyword evidence="2" id="KW-0819">tRNA processing</keyword>
<keyword evidence="8" id="KW-1185">Reference proteome</keyword>
<dbReference type="SUPFAM" id="SSF55729">
    <property type="entry name" value="Acyl-CoA N-acyltransferases (Nat)"/>
    <property type="match status" value="1"/>
</dbReference>
<dbReference type="InterPro" id="IPR027417">
    <property type="entry name" value="P-loop_NTPase"/>
</dbReference>
<organism evidence="7 8">
    <name type="scientific">Aliidiomarina sanyensis</name>
    <dbReference type="NCBI Taxonomy" id="1249555"/>
    <lineage>
        <taxon>Bacteria</taxon>
        <taxon>Pseudomonadati</taxon>
        <taxon>Pseudomonadota</taxon>
        <taxon>Gammaproteobacteria</taxon>
        <taxon>Alteromonadales</taxon>
        <taxon>Idiomarinaceae</taxon>
        <taxon>Aliidiomarina</taxon>
    </lineage>
</organism>
<dbReference type="SUPFAM" id="SSF52540">
    <property type="entry name" value="P-loop containing nucleoside triphosphate hydrolases"/>
    <property type="match status" value="1"/>
</dbReference>
<evidence type="ECO:0000256" key="3">
    <source>
        <dbReference type="ARBA" id="ARBA00022741"/>
    </source>
</evidence>
<dbReference type="GO" id="GO:1990883">
    <property type="term" value="F:18S rRNA cytidine N-acetyltransferase activity"/>
    <property type="evidence" value="ECO:0007669"/>
    <property type="project" value="TreeGrafter"/>
</dbReference>
<evidence type="ECO:0000256" key="1">
    <source>
        <dbReference type="ARBA" id="ARBA00022679"/>
    </source>
</evidence>
<dbReference type="EMBL" id="PIPM01000022">
    <property type="protein sequence ID" value="RUO27458.1"/>
    <property type="molecule type" value="Genomic_DNA"/>
</dbReference>
<dbReference type="Pfam" id="PF05127">
    <property type="entry name" value="NAT10_TcmA_helicase"/>
    <property type="match status" value="1"/>
</dbReference>
<evidence type="ECO:0000313" key="8">
    <source>
        <dbReference type="Proteomes" id="UP000288405"/>
    </source>
</evidence>
<evidence type="ECO:0000313" key="7">
    <source>
        <dbReference type="EMBL" id="RUO27458.1"/>
    </source>
</evidence>
<sequence>MPVLPTDASVCALDSHAIRSFRRYLGTEHGLVYLDMRDGLHADALAALAGTLRAGGALLLHVDLIAPGNTLRRLFAYAEIYPCITRVRTKSELAAFLESYQPITQNDVFQLTEEQQQAFKALSALQAHVISDSASHARCVGYLEAPRGRGKSTLLGFWVGENGIRATFCAPSKDQAHQLLKHTNDQDYRFIPPDQLQTWIPREREWLIIDEAASIPAHILRGILHRAPRLILASTSEGYESAGRHFSLRLKHQLNEHYERVERLTLSKPIRWDSHDPLESLINATFCLHASQSTSKVTTHRLIGSVKQLCIRFAKPTDLSLNEFSHVFSLLMAAHYQSSPNDVRMLLEDKQQQLILGYINDELICACWLNFELPLSASLSEAVSQGRRRIPGHLLGQSLGYHLQEHLLMQKSYARIVRIVVEPEQQRKGLGSEFLRRIVEYFKTAGYFALGTSFGASHELVRFWRQHDFQLIRFGHKADAASGFVSALMLAPLTQSAVAEIKRLHHRYMLLLPFQAIKQPNDGFFYVLPAEHLATADQELLLAHLKKIVAAFCSGWIPFPTAQPALAAAAHYQLVTFPDSHDALLHDALFTASSLQELAKSYGFKGKKDVEQTLREVCTQARLGL</sequence>
<keyword evidence="4" id="KW-0067">ATP-binding</keyword>
<proteinExistence type="predicted"/>
<feature type="domain" description="N-acetyltransferase" evidence="6">
    <location>
        <begin position="309"/>
        <end position="505"/>
    </location>
</feature>
<keyword evidence="3" id="KW-0547">Nucleotide-binding</keyword>
<dbReference type="Pfam" id="PF13718">
    <property type="entry name" value="GNAT_acetyltr_2"/>
    <property type="match status" value="1"/>
</dbReference>
<dbReference type="GO" id="GO:0005524">
    <property type="term" value="F:ATP binding"/>
    <property type="evidence" value="ECO:0007669"/>
    <property type="project" value="UniProtKB-KW"/>
</dbReference>
<dbReference type="PROSITE" id="PS51186">
    <property type="entry name" value="GNAT"/>
    <property type="match status" value="1"/>
</dbReference>
<accession>A0A432WAL6</accession>
<dbReference type="Gene3D" id="3.40.630.30">
    <property type="match status" value="1"/>
</dbReference>
<keyword evidence="5" id="KW-0012">Acyltransferase</keyword>
<dbReference type="PANTHER" id="PTHR10925">
    <property type="entry name" value="N-ACETYLTRANSFERASE 10"/>
    <property type="match status" value="1"/>
</dbReference>
<dbReference type="Pfam" id="PF08351">
    <property type="entry name" value="TmcA_N"/>
    <property type="match status" value="1"/>
</dbReference>
<dbReference type="InterPro" id="IPR000182">
    <property type="entry name" value="GNAT_dom"/>
</dbReference>
<reference evidence="7 8" key="1">
    <citation type="journal article" date="2011" name="Front. Microbiol.">
        <title>Genomic signatures of strain selection and enhancement in Bacillus atrophaeus var. globigii, a historical biowarfare simulant.</title>
        <authorList>
            <person name="Gibbons H.S."/>
            <person name="Broomall S.M."/>
            <person name="McNew L.A."/>
            <person name="Daligault H."/>
            <person name="Chapman C."/>
            <person name="Bruce D."/>
            <person name="Karavis M."/>
            <person name="Krepps M."/>
            <person name="McGregor P.A."/>
            <person name="Hong C."/>
            <person name="Park K.H."/>
            <person name="Akmal A."/>
            <person name="Feldman A."/>
            <person name="Lin J.S."/>
            <person name="Chang W.E."/>
            <person name="Higgs B.W."/>
            <person name="Demirev P."/>
            <person name="Lindquist J."/>
            <person name="Liem A."/>
            <person name="Fochler E."/>
            <person name="Read T.D."/>
            <person name="Tapia R."/>
            <person name="Johnson S."/>
            <person name="Bishop-Lilly K.A."/>
            <person name="Detter C."/>
            <person name="Han C."/>
            <person name="Sozhamannan S."/>
            <person name="Rosenzweig C.N."/>
            <person name="Skowronski E.W."/>
        </authorList>
    </citation>
    <scope>NUCLEOTIDE SEQUENCE [LARGE SCALE GENOMIC DNA]</scope>
    <source>
        <strain evidence="7 8">GYP-17</strain>
    </source>
</reference>
<dbReference type="CDD" id="cd04301">
    <property type="entry name" value="NAT_SF"/>
    <property type="match status" value="1"/>
</dbReference>